<evidence type="ECO:0000259" key="3">
    <source>
        <dbReference type="PROSITE" id="PS51747"/>
    </source>
</evidence>
<dbReference type="STRING" id="99656.SAMN05421659_10735"/>
<dbReference type="GO" id="GO:0016787">
    <property type="term" value="F:hydrolase activity"/>
    <property type="evidence" value="ECO:0007669"/>
    <property type="project" value="InterPro"/>
</dbReference>
<dbReference type="AlphaFoldDB" id="A0A1I0Q6J8"/>
<dbReference type="SUPFAM" id="SSF53927">
    <property type="entry name" value="Cytidine deaminase-like"/>
    <property type="match status" value="1"/>
</dbReference>
<dbReference type="InterPro" id="IPR002125">
    <property type="entry name" value="CMP_dCMP_dom"/>
</dbReference>
<keyword evidence="2" id="KW-0862">Zinc</keyword>
<protein>
    <submittedName>
        <fullName evidence="4">tRNA(Arg) A34 adenosine deaminase TadA</fullName>
    </submittedName>
</protein>
<organism evidence="4 5">
    <name type="scientific">[Clostridium] fimetarium</name>
    <dbReference type="NCBI Taxonomy" id="99656"/>
    <lineage>
        <taxon>Bacteria</taxon>
        <taxon>Bacillati</taxon>
        <taxon>Bacillota</taxon>
        <taxon>Clostridia</taxon>
        <taxon>Lachnospirales</taxon>
        <taxon>Lachnospiraceae</taxon>
    </lineage>
</organism>
<reference evidence="4 5" key="1">
    <citation type="submission" date="2016-10" db="EMBL/GenBank/DDBJ databases">
        <authorList>
            <person name="de Groot N.N."/>
        </authorList>
    </citation>
    <scope>NUCLEOTIDE SEQUENCE [LARGE SCALE GENOMIC DNA]</scope>
    <source>
        <strain evidence="4 5">DSM 9179</strain>
    </source>
</reference>
<dbReference type="CDD" id="cd01285">
    <property type="entry name" value="nucleoside_deaminase"/>
    <property type="match status" value="1"/>
</dbReference>
<dbReference type="InterPro" id="IPR016193">
    <property type="entry name" value="Cytidine_deaminase-like"/>
</dbReference>
<evidence type="ECO:0000256" key="2">
    <source>
        <dbReference type="ARBA" id="ARBA00022833"/>
    </source>
</evidence>
<dbReference type="PROSITE" id="PS51747">
    <property type="entry name" value="CYT_DCMP_DEAMINASES_2"/>
    <property type="match status" value="1"/>
</dbReference>
<keyword evidence="5" id="KW-1185">Reference proteome</keyword>
<evidence type="ECO:0000256" key="1">
    <source>
        <dbReference type="ARBA" id="ARBA00022723"/>
    </source>
</evidence>
<dbReference type="RefSeq" id="WP_092453563.1">
    <property type="nucleotide sequence ID" value="NZ_FOJI01000007.1"/>
</dbReference>
<evidence type="ECO:0000313" key="5">
    <source>
        <dbReference type="Proteomes" id="UP000199701"/>
    </source>
</evidence>
<dbReference type="EMBL" id="FOJI01000007">
    <property type="protein sequence ID" value="SEW22560.1"/>
    <property type="molecule type" value="Genomic_DNA"/>
</dbReference>
<name>A0A1I0Q6J8_9FIRM</name>
<feature type="domain" description="CMP/dCMP-type deaminase" evidence="3">
    <location>
        <begin position="4"/>
        <end position="117"/>
    </location>
</feature>
<dbReference type="Pfam" id="PF00383">
    <property type="entry name" value="dCMP_cyt_deam_1"/>
    <property type="match status" value="1"/>
</dbReference>
<gene>
    <name evidence="4" type="ORF">SAMN05421659_10735</name>
</gene>
<sequence>MSKKNDINYIVKCVEVSQRARNNGNTPFGAILVDSEGNVLLEQENIEITDSICTGHAETMLMACASHKYTKDFLWNCTLYSTAEPCAMCAGAIYWGNVGRVVYGISEKRLLELTGDNAQNPTFDLPCKEVFTRGQKNIEVVGPFQEVEELILKVHQGFWN</sequence>
<dbReference type="Proteomes" id="UP000199701">
    <property type="component" value="Unassembled WGS sequence"/>
</dbReference>
<proteinExistence type="predicted"/>
<dbReference type="PROSITE" id="PS00903">
    <property type="entry name" value="CYT_DCMP_DEAMINASES_1"/>
    <property type="match status" value="1"/>
</dbReference>
<dbReference type="OrthoDB" id="9802676at2"/>
<dbReference type="PANTHER" id="PTHR11079">
    <property type="entry name" value="CYTOSINE DEAMINASE FAMILY MEMBER"/>
    <property type="match status" value="1"/>
</dbReference>
<evidence type="ECO:0000313" key="4">
    <source>
        <dbReference type="EMBL" id="SEW22560.1"/>
    </source>
</evidence>
<dbReference type="Gene3D" id="3.40.140.10">
    <property type="entry name" value="Cytidine Deaminase, domain 2"/>
    <property type="match status" value="1"/>
</dbReference>
<accession>A0A1I0Q6J8</accession>
<dbReference type="InterPro" id="IPR016192">
    <property type="entry name" value="APOBEC/CMP_deaminase_Zn-bd"/>
</dbReference>
<dbReference type="PANTHER" id="PTHR11079:SF162">
    <property type="entry name" value="RIBOFLAVIN BIOSYNTHESIS PROTEIN PYRD, CHLOROPLASTIC"/>
    <property type="match status" value="1"/>
</dbReference>
<dbReference type="GO" id="GO:0008270">
    <property type="term" value="F:zinc ion binding"/>
    <property type="evidence" value="ECO:0007669"/>
    <property type="project" value="InterPro"/>
</dbReference>
<keyword evidence="1" id="KW-0479">Metal-binding</keyword>